<keyword evidence="3" id="KW-1185">Reference proteome</keyword>
<accession>A0AAE1EAW2</accession>
<name>A0AAE1EAW2_9GAST</name>
<dbReference type="EMBL" id="JAWDGP010000422">
    <property type="protein sequence ID" value="KAK3800701.1"/>
    <property type="molecule type" value="Genomic_DNA"/>
</dbReference>
<dbReference type="AlphaFoldDB" id="A0AAE1EAW2"/>
<evidence type="ECO:0000256" key="1">
    <source>
        <dbReference type="SAM" id="MobiDB-lite"/>
    </source>
</evidence>
<proteinExistence type="predicted"/>
<feature type="region of interest" description="Disordered" evidence="1">
    <location>
        <begin position="1"/>
        <end position="38"/>
    </location>
</feature>
<protein>
    <submittedName>
        <fullName evidence="2">Uncharacterized protein</fullName>
    </submittedName>
</protein>
<organism evidence="2 3">
    <name type="scientific">Elysia crispata</name>
    <name type="common">lettuce slug</name>
    <dbReference type="NCBI Taxonomy" id="231223"/>
    <lineage>
        <taxon>Eukaryota</taxon>
        <taxon>Metazoa</taxon>
        <taxon>Spiralia</taxon>
        <taxon>Lophotrochozoa</taxon>
        <taxon>Mollusca</taxon>
        <taxon>Gastropoda</taxon>
        <taxon>Heterobranchia</taxon>
        <taxon>Euthyneura</taxon>
        <taxon>Panpulmonata</taxon>
        <taxon>Sacoglossa</taxon>
        <taxon>Placobranchoidea</taxon>
        <taxon>Plakobranchidae</taxon>
        <taxon>Elysia</taxon>
    </lineage>
</organism>
<reference evidence="2" key="1">
    <citation type="journal article" date="2023" name="G3 (Bethesda)">
        <title>A reference genome for the long-term kleptoplast-retaining sea slug Elysia crispata morphotype clarki.</title>
        <authorList>
            <person name="Eastman K.E."/>
            <person name="Pendleton A.L."/>
            <person name="Shaikh M.A."/>
            <person name="Suttiyut T."/>
            <person name="Ogas R."/>
            <person name="Tomko P."/>
            <person name="Gavelis G."/>
            <person name="Widhalm J.R."/>
            <person name="Wisecaver J.H."/>
        </authorList>
    </citation>
    <scope>NUCLEOTIDE SEQUENCE</scope>
    <source>
        <strain evidence="2">ECLA1</strain>
    </source>
</reference>
<gene>
    <name evidence="2" type="ORF">RRG08_003107</name>
</gene>
<dbReference type="Proteomes" id="UP001283361">
    <property type="component" value="Unassembled WGS sequence"/>
</dbReference>
<feature type="compositionally biased region" description="Polar residues" evidence="1">
    <location>
        <begin position="9"/>
        <end position="20"/>
    </location>
</feature>
<evidence type="ECO:0000313" key="3">
    <source>
        <dbReference type="Proteomes" id="UP001283361"/>
    </source>
</evidence>
<comment type="caution">
    <text evidence="2">The sequence shown here is derived from an EMBL/GenBank/DDBJ whole genome shotgun (WGS) entry which is preliminary data.</text>
</comment>
<evidence type="ECO:0000313" key="2">
    <source>
        <dbReference type="EMBL" id="KAK3800701.1"/>
    </source>
</evidence>
<sequence>MSSGDKSKSYLATETSGQDTSRGETRDRTNSTQSPRTFDPKLLGIALFACHPSMVKSGGLFLGISSRADQIQTTGTKDKPIGLSPNPHVLTSSSKHGVVFISRQA</sequence>